<dbReference type="AlphaFoldDB" id="A0A0F7SQQ1"/>
<keyword evidence="2 9" id="KW-0004">4Fe-4S</keyword>
<name>A0A0F7SQQ1_PHARH</name>
<evidence type="ECO:0000256" key="4">
    <source>
        <dbReference type="ARBA" id="ARBA00022723"/>
    </source>
</evidence>
<evidence type="ECO:0000256" key="8">
    <source>
        <dbReference type="ARBA" id="ARBA00023014"/>
    </source>
</evidence>
<protein>
    <submittedName>
        <fullName evidence="11">Predicted ATPase, nucleotide-binding</fullName>
    </submittedName>
</protein>
<dbReference type="HAMAP" id="MF_02040">
    <property type="entry name" value="Mrp_NBP35"/>
    <property type="match status" value="1"/>
</dbReference>
<dbReference type="GO" id="GO:0005524">
    <property type="term" value="F:ATP binding"/>
    <property type="evidence" value="ECO:0007669"/>
    <property type="project" value="UniProtKB-KW"/>
</dbReference>
<evidence type="ECO:0000256" key="6">
    <source>
        <dbReference type="ARBA" id="ARBA00022840"/>
    </source>
</evidence>
<sequence>MSTEAPPTSTPITRRLSKVSSILLVLSGKGGVGKSSSTVQLALTLHSLGKRVGVLDTDLTGPSIPRMLGLDGQGVHQSTDGWVPVYADGETRRLGVMSVGFLLKSSRDSVVWRGPKKEGMIKQFLGDVRWGELDYLLIDTPPGTSDEHLSLLTHLNPIAYKLTSVIITTPQAVALLDTSKSLSFTRKVSLPVVGLIENMSGYKCPCCNDVTYLFGQGGGEEMCRRESLTFLGRVPVESELVELLDASSRRRGAADEVELRETAVPTGGQTIPAATTGFDLLERYQSTLSYKLFEGIAAKVVRSIEGGHDPDGVHILTPPNGERVEGPVGADVGASEGIELVKPVVKAILRKPIVQPASIGRVSILKQQTRSFRGDGSPSPPPPSSPTPQSDTIETLKAKGEQLGRKAAKSNTSTYVAIGGAAVLAYYFWPANDDPKMMKEEAQLRATALKDRAGEKVEEAKDKVGQVKADVKKAIN</sequence>
<evidence type="ECO:0000256" key="10">
    <source>
        <dbReference type="SAM" id="MobiDB-lite"/>
    </source>
</evidence>
<dbReference type="InterPro" id="IPR028600">
    <property type="entry name" value="NUBP2/Cfd1_eukaryotes"/>
</dbReference>
<dbReference type="Pfam" id="PF10609">
    <property type="entry name" value="ParA"/>
    <property type="match status" value="1"/>
</dbReference>
<organism evidence="11">
    <name type="scientific">Phaffia rhodozyma</name>
    <name type="common">Yeast</name>
    <name type="synonym">Xanthophyllomyces dendrorhous</name>
    <dbReference type="NCBI Taxonomy" id="264483"/>
    <lineage>
        <taxon>Eukaryota</taxon>
        <taxon>Fungi</taxon>
        <taxon>Dikarya</taxon>
        <taxon>Basidiomycota</taxon>
        <taxon>Agaricomycotina</taxon>
        <taxon>Tremellomycetes</taxon>
        <taxon>Cystofilobasidiales</taxon>
        <taxon>Mrakiaceae</taxon>
        <taxon>Phaffia</taxon>
    </lineage>
</organism>
<dbReference type="HAMAP" id="MF_03039">
    <property type="entry name" value="NUBP2"/>
    <property type="match status" value="1"/>
</dbReference>
<dbReference type="PROSITE" id="PS01215">
    <property type="entry name" value="MRP"/>
    <property type="match status" value="1"/>
</dbReference>
<dbReference type="InterPro" id="IPR033756">
    <property type="entry name" value="YlxH/NBP35"/>
</dbReference>
<dbReference type="Gene3D" id="3.40.50.300">
    <property type="entry name" value="P-loop containing nucleotide triphosphate hydrolases"/>
    <property type="match status" value="1"/>
</dbReference>
<evidence type="ECO:0000256" key="2">
    <source>
        <dbReference type="ARBA" id="ARBA00022485"/>
    </source>
</evidence>
<evidence type="ECO:0000256" key="9">
    <source>
        <dbReference type="HAMAP-Rule" id="MF_03039"/>
    </source>
</evidence>
<comment type="function">
    <text evidence="9">Component of the cytosolic iron-sulfur (Fe/S) protein assembly (CIA) machinery. Required for maturation of extramitochondrial Fe-S proteins. The NBP35-CFD1 heterotetramer forms a Fe-S scaffold complex, mediating the de novo assembly of an Fe-S cluster and its transfer to target apoproteins.</text>
</comment>
<dbReference type="GO" id="GO:0046872">
    <property type="term" value="F:metal ion binding"/>
    <property type="evidence" value="ECO:0007669"/>
    <property type="project" value="UniProtKB-KW"/>
</dbReference>
<dbReference type="InterPro" id="IPR019591">
    <property type="entry name" value="Mrp/NBP35_ATP-bd"/>
</dbReference>
<dbReference type="PANTHER" id="PTHR23264">
    <property type="entry name" value="NUCLEOTIDE-BINDING PROTEIN NBP35 YEAST -RELATED"/>
    <property type="match status" value="1"/>
</dbReference>
<keyword evidence="5 9" id="KW-0547">Nucleotide-binding</keyword>
<dbReference type="PANTHER" id="PTHR23264:SF19">
    <property type="entry name" value="CYTOSOLIC FE-S CLUSTER ASSEMBLY FACTOR NUBP2"/>
    <property type="match status" value="1"/>
</dbReference>
<dbReference type="InterPro" id="IPR027417">
    <property type="entry name" value="P-loop_NTPase"/>
</dbReference>
<dbReference type="GO" id="GO:0051539">
    <property type="term" value="F:4 iron, 4 sulfur cluster binding"/>
    <property type="evidence" value="ECO:0007669"/>
    <property type="project" value="UniProtKB-UniRule"/>
</dbReference>
<dbReference type="GO" id="GO:0005829">
    <property type="term" value="C:cytosol"/>
    <property type="evidence" value="ECO:0007669"/>
    <property type="project" value="TreeGrafter"/>
</dbReference>
<evidence type="ECO:0000256" key="5">
    <source>
        <dbReference type="ARBA" id="ARBA00022741"/>
    </source>
</evidence>
<keyword evidence="7 9" id="KW-0408">Iron</keyword>
<keyword evidence="4 9" id="KW-0479">Metal-binding</keyword>
<evidence type="ECO:0000256" key="3">
    <source>
        <dbReference type="ARBA" id="ARBA00022490"/>
    </source>
</evidence>
<evidence type="ECO:0000256" key="7">
    <source>
        <dbReference type="ARBA" id="ARBA00023004"/>
    </source>
</evidence>
<dbReference type="GO" id="GO:0016226">
    <property type="term" value="P:iron-sulfur cluster assembly"/>
    <property type="evidence" value="ECO:0007669"/>
    <property type="project" value="UniProtKB-UniRule"/>
</dbReference>
<proteinExistence type="inferred from homology"/>
<evidence type="ECO:0000313" key="11">
    <source>
        <dbReference type="EMBL" id="CED83766.1"/>
    </source>
</evidence>
<keyword evidence="6 9" id="KW-0067">ATP-binding</keyword>
<evidence type="ECO:0000256" key="1">
    <source>
        <dbReference type="ARBA" id="ARBA00004496"/>
    </source>
</evidence>
<comment type="similarity">
    <text evidence="9">Belongs to the Mrp/NBP35 ATP-binding proteins family. NUBP2/CFD1 subfamily.</text>
</comment>
<dbReference type="GO" id="GO:0140663">
    <property type="term" value="F:ATP-dependent FeS chaperone activity"/>
    <property type="evidence" value="ECO:0007669"/>
    <property type="project" value="InterPro"/>
</dbReference>
<reference evidence="11" key="1">
    <citation type="submission" date="2014-08" db="EMBL/GenBank/DDBJ databases">
        <authorList>
            <person name="Sharma Rahul"/>
            <person name="Thines Marco"/>
        </authorList>
    </citation>
    <scope>NUCLEOTIDE SEQUENCE</scope>
</reference>
<feature type="binding site" evidence="9">
    <location>
        <begin position="28"/>
        <end position="35"/>
    </location>
    <ligand>
        <name>ATP</name>
        <dbReference type="ChEBI" id="CHEBI:30616"/>
    </ligand>
</feature>
<accession>A0A0F7SQQ1</accession>
<comment type="subcellular location">
    <subcellularLocation>
        <location evidence="1 9">Cytoplasm</location>
    </subcellularLocation>
</comment>
<feature type="region of interest" description="Disordered" evidence="10">
    <location>
        <begin position="369"/>
        <end position="391"/>
    </location>
</feature>
<feature type="binding site" evidence="9">
    <location>
        <position position="207"/>
    </location>
    <ligand>
        <name>[4Fe-4S] cluster</name>
        <dbReference type="ChEBI" id="CHEBI:49883"/>
        <note>ligand shared between dimeric partners</note>
    </ligand>
</feature>
<keyword evidence="3 9" id="KW-0963">Cytoplasm</keyword>
<dbReference type="InterPro" id="IPR000808">
    <property type="entry name" value="Mrp-like_CS"/>
</dbReference>
<dbReference type="EMBL" id="LN483157">
    <property type="protein sequence ID" value="CED83766.1"/>
    <property type="molecule type" value="Genomic_DNA"/>
</dbReference>
<dbReference type="SUPFAM" id="SSF52540">
    <property type="entry name" value="P-loop containing nucleoside triphosphate hydrolases"/>
    <property type="match status" value="1"/>
</dbReference>
<feature type="binding site" evidence="9">
    <location>
        <position position="204"/>
    </location>
    <ligand>
        <name>[4Fe-4S] cluster</name>
        <dbReference type="ChEBI" id="CHEBI:49883"/>
        <note>ligand shared between dimeric partners</note>
    </ligand>
</feature>
<dbReference type="CDD" id="cd02037">
    <property type="entry name" value="Mrp_NBP35"/>
    <property type="match status" value="1"/>
</dbReference>
<keyword evidence="8 9" id="KW-0411">Iron-sulfur</keyword>